<dbReference type="Gene3D" id="3.30.40.10">
    <property type="entry name" value="Zinc/RING finger domain, C3HC4 (zinc finger)"/>
    <property type="match status" value="1"/>
</dbReference>
<name>A0A3N2QBC8_9BACT</name>
<dbReference type="EMBL" id="RARA01000026">
    <property type="protein sequence ID" value="ROT47117.1"/>
    <property type="molecule type" value="Genomic_DNA"/>
</dbReference>
<dbReference type="AlphaFoldDB" id="A0A3N2QBC8"/>
<proteinExistence type="predicted"/>
<accession>A0A3N2QBC8</accession>
<gene>
    <name evidence="3" type="ORF">EDM02_01670</name>
    <name evidence="2" type="ORF">EDM02_04510</name>
</gene>
<organism evidence="2 4">
    <name type="scientific">Candidatus Cardinium hertigii</name>
    <dbReference type="NCBI Taxonomy" id="247481"/>
    <lineage>
        <taxon>Bacteria</taxon>
        <taxon>Pseudomonadati</taxon>
        <taxon>Bacteroidota</taxon>
        <taxon>Cytophagia</taxon>
        <taxon>Cytophagales</taxon>
        <taxon>Amoebophilaceae</taxon>
        <taxon>Candidatus Cardinium</taxon>
    </lineage>
</organism>
<evidence type="ECO:0000313" key="2">
    <source>
        <dbReference type="EMBL" id="ROT47117.1"/>
    </source>
</evidence>
<evidence type="ECO:0000313" key="3">
    <source>
        <dbReference type="EMBL" id="ROT47596.1"/>
    </source>
</evidence>
<keyword evidence="4" id="KW-1185">Reference proteome</keyword>
<dbReference type="InterPro" id="IPR013083">
    <property type="entry name" value="Znf_RING/FYVE/PHD"/>
</dbReference>
<dbReference type="Proteomes" id="UP000270927">
    <property type="component" value="Unassembled WGS sequence"/>
</dbReference>
<reference evidence="2 4" key="1">
    <citation type="submission" date="2018-09" db="EMBL/GenBank/DDBJ databases">
        <title>Comparative Genomics of Wolbachia-Cardinium Dual Endosymbiosis in a Plant-Parasitic Nematode.</title>
        <authorList>
            <person name="Brown A.M.V."/>
            <person name="Wasala S.K."/>
            <person name="Howe D.K."/>
            <person name="Peetz A.B."/>
            <person name="Zasada I.A."/>
            <person name="Denver D.R."/>
        </authorList>
    </citation>
    <scope>NUCLEOTIDE SEQUENCE [LARGE SCALE GENOMIC DNA]</scope>
    <source>
        <strain evidence="2 4">Pp_1</strain>
    </source>
</reference>
<dbReference type="EMBL" id="RARA01000020">
    <property type="protein sequence ID" value="ROT47596.1"/>
    <property type="molecule type" value="Genomic_DNA"/>
</dbReference>
<comment type="caution">
    <text evidence="2">The sequence shown here is derived from an EMBL/GenBank/DDBJ whole genome shotgun (WGS) entry which is preliminary data.</text>
</comment>
<feature type="domain" description="RING-type" evidence="1">
    <location>
        <begin position="112"/>
        <end position="159"/>
    </location>
</feature>
<dbReference type="PROSITE" id="PS50089">
    <property type="entry name" value="ZF_RING_2"/>
    <property type="match status" value="1"/>
</dbReference>
<dbReference type="InterPro" id="IPR001841">
    <property type="entry name" value="Znf_RING"/>
</dbReference>
<dbReference type="SUPFAM" id="SSF57850">
    <property type="entry name" value="RING/U-box"/>
    <property type="match status" value="1"/>
</dbReference>
<evidence type="ECO:0000313" key="4">
    <source>
        <dbReference type="Proteomes" id="UP000270927"/>
    </source>
</evidence>
<sequence>MVGSALKYLDYSRHGAIDNGLEELVEAATYEFFDLRDAANRVKCKLRRGGDMNEQASILAGNALLELASARAEEREHKINMAAQKLNVVGTANTAGTEARGSAGEDKKPENCCLCQNDIENDFLEQKDFPLSCPHHVKFHATCFQDLRDREVESCPICRIGGNSENERNRMNRLGAETVDQWTEDDMRGFRAQFNPLSLGELRKELENELALGELYYEPLKLFVLYQIIDEKQAEMP</sequence>
<protein>
    <submittedName>
        <fullName evidence="2">RING-H2 finger protein</fullName>
    </submittedName>
</protein>
<evidence type="ECO:0000259" key="1">
    <source>
        <dbReference type="PROSITE" id="PS50089"/>
    </source>
</evidence>